<dbReference type="InterPro" id="IPR043133">
    <property type="entry name" value="GTP-CH-I_C/QueF"/>
</dbReference>
<keyword evidence="8" id="KW-0418">Kinase</keyword>
<dbReference type="SUPFAM" id="SSF55620">
    <property type="entry name" value="Tetrahydrobiopterin biosynthesis enzymes-like"/>
    <property type="match status" value="1"/>
</dbReference>
<evidence type="ECO:0000259" key="7">
    <source>
        <dbReference type="SMART" id="SM00905"/>
    </source>
</evidence>
<keyword evidence="9" id="KW-1185">Reference proteome</keyword>
<reference evidence="8 9" key="1">
    <citation type="submission" date="2016-10" db="EMBL/GenBank/DDBJ databases">
        <authorList>
            <person name="de Groot N.N."/>
        </authorList>
    </citation>
    <scope>NUCLEOTIDE SEQUENCE [LARGE SCALE GENOMIC DNA]</scope>
    <source>
        <strain evidence="8 9">DSM 15345</strain>
    </source>
</reference>
<evidence type="ECO:0000256" key="1">
    <source>
        <dbReference type="ARBA" id="ARBA00001353"/>
    </source>
</evidence>
<dbReference type="GO" id="GO:0046656">
    <property type="term" value="P:folic acid biosynthetic process"/>
    <property type="evidence" value="ECO:0007669"/>
    <property type="project" value="UniProtKB-UniRule"/>
</dbReference>
<dbReference type="STRING" id="89524.SAMN05444370_10932"/>
<feature type="domain" description="Dihydroneopterin aldolase/epimerase" evidence="7">
    <location>
        <begin position="5"/>
        <end position="117"/>
    </location>
</feature>
<proteinExistence type="inferred from homology"/>
<dbReference type="GO" id="GO:0046654">
    <property type="term" value="P:tetrahydrofolate biosynthetic process"/>
    <property type="evidence" value="ECO:0007669"/>
    <property type="project" value="UniProtKB-UniRule"/>
</dbReference>
<sequence length="122" mass="13014">MSDAIRIRNLAVFARHGVLDAEAALGQRFQIDVCVTLDLRAAGAGDAIAETVDYGALTAVVIEAFAPRRRLIEAAAHAAAEAVLARFPLAETVSLTVRKPAAPVEAIFDCMEVSILRGRDDR</sequence>
<evidence type="ECO:0000256" key="3">
    <source>
        <dbReference type="ARBA" id="ARBA00005708"/>
    </source>
</evidence>
<dbReference type="InterPro" id="IPR006157">
    <property type="entry name" value="FolB_dom"/>
</dbReference>
<evidence type="ECO:0000313" key="9">
    <source>
        <dbReference type="Proteomes" id="UP000198703"/>
    </source>
</evidence>
<dbReference type="InterPro" id="IPR006156">
    <property type="entry name" value="Dihydroneopterin_aldolase"/>
</dbReference>
<dbReference type="AlphaFoldDB" id="A0A1H4D5E4"/>
<organism evidence="8 9">
    <name type="scientific">Rubrimonas cliftonensis</name>
    <dbReference type="NCBI Taxonomy" id="89524"/>
    <lineage>
        <taxon>Bacteria</taxon>
        <taxon>Pseudomonadati</taxon>
        <taxon>Pseudomonadota</taxon>
        <taxon>Alphaproteobacteria</taxon>
        <taxon>Rhodobacterales</taxon>
        <taxon>Paracoccaceae</taxon>
        <taxon>Rubrimonas</taxon>
    </lineage>
</organism>
<dbReference type="RefSeq" id="WP_093254377.1">
    <property type="nucleotide sequence ID" value="NZ_FNQM01000009.1"/>
</dbReference>
<dbReference type="EMBL" id="FNQM01000009">
    <property type="protein sequence ID" value="SEA67512.1"/>
    <property type="molecule type" value="Genomic_DNA"/>
</dbReference>
<comment type="function">
    <text evidence="6">Catalyzes the conversion of 7,8-dihydroneopterin to 6-hydroxymethyl-7,8-dihydropterin.</text>
</comment>
<evidence type="ECO:0000313" key="8">
    <source>
        <dbReference type="EMBL" id="SEA67512.1"/>
    </source>
</evidence>
<dbReference type="NCBIfam" id="TIGR00525">
    <property type="entry name" value="folB"/>
    <property type="match status" value="1"/>
</dbReference>
<protein>
    <recommendedName>
        <fullName evidence="6">7,8-dihydroneopterin aldolase</fullName>
        <ecNumber evidence="6">4.1.2.25</ecNumber>
    </recommendedName>
</protein>
<evidence type="ECO:0000256" key="6">
    <source>
        <dbReference type="RuleBase" id="RU362079"/>
    </source>
</evidence>
<comment type="catalytic activity">
    <reaction evidence="1 6">
        <text>7,8-dihydroneopterin = 6-hydroxymethyl-7,8-dihydropterin + glycolaldehyde</text>
        <dbReference type="Rhea" id="RHEA:10540"/>
        <dbReference type="ChEBI" id="CHEBI:17001"/>
        <dbReference type="ChEBI" id="CHEBI:17071"/>
        <dbReference type="ChEBI" id="CHEBI:44841"/>
        <dbReference type="EC" id="4.1.2.25"/>
    </reaction>
</comment>
<dbReference type="GO" id="GO:0005737">
    <property type="term" value="C:cytoplasm"/>
    <property type="evidence" value="ECO:0007669"/>
    <property type="project" value="TreeGrafter"/>
</dbReference>
<dbReference type="UniPathway" id="UPA00077">
    <property type="reaction ID" value="UER00154"/>
</dbReference>
<evidence type="ECO:0000256" key="5">
    <source>
        <dbReference type="ARBA" id="ARBA00023239"/>
    </source>
</evidence>
<keyword evidence="4 6" id="KW-0289">Folate biosynthesis</keyword>
<evidence type="ECO:0000256" key="2">
    <source>
        <dbReference type="ARBA" id="ARBA00005013"/>
    </source>
</evidence>
<accession>A0A1H4D5E4</accession>
<evidence type="ECO:0000256" key="4">
    <source>
        <dbReference type="ARBA" id="ARBA00022909"/>
    </source>
</evidence>
<dbReference type="Gene3D" id="3.30.1130.10">
    <property type="match status" value="1"/>
</dbReference>
<dbReference type="OrthoDB" id="9808041at2"/>
<dbReference type="Proteomes" id="UP000198703">
    <property type="component" value="Unassembled WGS sequence"/>
</dbReference>
<dbReference type="Pfam" id="PF02152">
    <property type="entry name" value="FolB"/>
    <property type="match status" value="1"/>
</dbReference>
<dbReference type="NCBIfam" id="TIGR00526">
    <property type="entry name" value="folB_dom"/>
    <property type="match status" value="1"/>
</dbReference>
<keyword evidence="5 6" id="KW-0456">Lyase</keyword>
<gene>
    <name evidence="8" type="ORF">SAMN05444370_10932</name>
</gene>
<keyword evidence="8" id="KW-0808">Transferase</keyword>
<dbReference type="PANTHER" id="PTHR42844">
    <property type="entry name" value="DIHYDRONEOPTERIN ALDOLASE 1-RELATED"/>
    <property type="match status" value="1"/>
</dbReference>
<dbReference type="GO" id="GO:0004150">
    <property type="term" value="F:dihydroneopterin aldolase activity"/>
    <property type="evidence" value="ECO:0007669"/>
    <property type="project" value="UniProtKB-UniRule"/>
</dbReference>
<comment type="similarity">
    <text evidence="3 6">Belongs to the DHNA family.</text>
</comment>
<dbReference type="PANTHER" id="PTHR42844:SF1">
    <property type="entry name" value="DIHYDRONEOPTERIN ALDOLASE 1-RELATED"/>
    <property type="match status" value="1"/>
</dbReference>
<dbReference type="EC" id="4.1.2.25" evidence="6"/>
<dbReference type="SMART" id="SM00905">
    <property type="entry name" value="FolB"/>
    <property type="match status" value="1"/>
</dbReference>
<dbReference type="GO" id="GO:0016301">
    <property type="term" value="F:kinase activity"/>
    <property type="evidence" value="ECO:0007669"/>
    <property type="project" value="UniProtKB-KW"/>
</dbReference>
<comment type="pathway">
    <text evidence="2 6">Cofactor biosynthesis; tetrahydrofolate biosynthesis; 2-amino-4-hydroxy-6-hydroxymethyl-7,8-dihydropteridine diphosphate from 7,8-dihydroneopterin triphosphate: step 3/4.</text>
</comment>
<name>A0A1H4D5E4_9RHOB</name>